<feature type="non-terminal residue" evidence="1">
    <location>
        <position position="1"/>
    </location>
</feature>
<protein>
    <recommendedName>
        <fullName evidence="3">Maturase K</fullName>
    </recommendedName>
</protein>
<proteinExistence type="predicted"/>
<dbReference type="EMBL" id="JASCZI010274427">
    <property type="protein sequence ID" value="MED6225976.1"/>
    <property type="molecule type" value="Genomic_DNA"/>
</dbReference>
<name>A0ABU6ZW72_9FABA</name>
<evidence type="ECO:0008006" key="3">
    <source>
        <dbReference type="Google" id="ProtNLM"/>
    </source>
</evidence>
<dbReference type="Proteomes" id="UP001341840">
    <property type="component" value="Unassembled WGS sequence"/>
</dbReference>
<comment type="caution">
    <text evidence="1">The sequence shown here is derived from an EMBL/GenBank/DDBJ whole genome shotgun (WGS) entry which is preliminary data.</text>
</comment>
<accession>A0ABU6ZW72</accession>
<evidence type="ECO:0000313" key="2">
    <source>
        <dbReference type="Proteomes" id="UP001341840"/>
    </source>
</evidence>
<organism evidence="1 2">
    <name type="scientific">Stylosanthes scabra</name>
    <dbReference type="NCBI Taxonomy" id="79078"/>
    <lineage>
        <taxon>Eukaryota</taxon>
        <taxon>Viridiplantae</taxon>
        <taxon>Streptophyta</taxon>
        <taxon>Embryophyta</taxon>
        <taxon>Tracheophyta</taxon>
        <taxon>Spermatophyta</taxon>
        <taxon>Magnoliopsida</taxon>
        <taxon>eudicotyledons</taxon>
        <taxon>Gunneridae</taxon>
        <taxon>Pentapetalae</taxon>
        <taxon>rosids</taxon>
        <taxon>fabids</taxon>
        <taxon>Fabales</taxon>
        <taxon>Fabaceae</taxon>
        <taxon>Papilionoideae</taxon>
        <taxon>50 kb inversion clade</taxon>
        <taxon>dalbergioids sensu lato</taxon>
        <taxon>Dalbergieae</taxon>
        <taxon>Pterocarpus clade</taxon>
        <taxon>Stylosanthes</taxon>
    </lineage>
</organism>
<sequence>PNRGTCSSYFRFYSSLGLIVVTCRNKPFFETLVRQFSMEVDALASLLRQSRKHNSFSSSRYPSKGPNLAFVVLPRFHHPLRKSISARSSISIGSATSTLRPIVH</sequence>
<gene>
    <name evidence="1" type="ORF">PIB30_098780</name>
</gene>
<reference evidence="1 2" key="1">
    <citation type="journal article" date="2023" name="Plants (Basel)">
        <title>Bridging the Gap: Combining Genomics and Transcriptomics Approaches to Understand Stylosanthes scabra, an Orphan Legume from the Brazilian Caatinga.</title>
        <authorList>
            <person name="Ferreira-Neto J.R.C."/>
            <person name="da Silva M.D."/>
            <person name="Binneck E."/>
            <person name="de Melo N.F."/>
            <person name="da Silva R.H."/>
            <person name="de Melo A.L.T.M."/>
            <person name="Pandolfi V."/>
            <person name="Bustamante F.O."/>
            <person name="Brasileiro-Vidal A.C."/>
            <person name="Benko-Iseppon A.M."/>
        </authorList>
    </citation>
    <scope>NUCLEOTIDE SEQUENCE [LARGE SCALE GENOMIC DNA]</scope>
    <source>
        <tissue evidence="1">Leaves</tissue>
    </source>
</reference>
<evidence type="ECO:0000313" key="1">
    <source>
        <dbReference type="EMBL" id="MED6225976.1"/>
    </source>
</evidence>
<keyword evidence="2" id="KW-1185">Reference proteome</keyword>